<keyword evidence="3" id="KW-1185">Reference proteome</keyword>
<proteinExistence type="predicted"/>
<reference evidence="2 3" key="1">
    <citation type="journal article" date="2018" name="Sci. Rep.">
        <title>Comparative genomics provides insights into the lifestyle and reveals functional heterogeneity of dark septate endophytic fungi.</title>
        <authorList>
            <person name="Knapp D.G."/>
            <person name="Nemeth J.B."/>
            <person name="Barry K."/>
            <person name="Hainaut M."/>
            <person name="Henrissat B."/>
            <person name="Johnson J."/>
            <person name="Kuo A."/>
            <person name="Lim J.H.P."/>
            <person name="Lipzen A."/>
            <person name="Nolan M."/>
            <person name="Ohm R.A."/>
            <person name="Tamas L."/>
            <person name="Grigoriev I.V."/>
            <person name="Spatafora J.W."/>
            <person name="Nagy L.G."/>
            <person name="Kovacs G.M."/>
        </authorList>
    </citation>
    <scope>NUCLEOTIDE SEQUENCE [LARGE SCALE GENOMIC DNA]</scope>
    <source>
        <strain evidence="2 3">DSE2036</strain>
    </source>
</reference>
<feature type="signal peptide" evidence="1">
    <location>
        <begin position="1"/>
        <end position="16"/>
    </location>
</feature>
<dbReference type="AlphaFoldDB" id="A0A2V1DI55"/>
<evidence type="ECO:0000313" key="2">
    <source>
        <dbReference type="EMBL" id="PVH97852.1"/>
    </source>
</evidence>
<gene>
    <name evidence="2" type="ORF">DM02DRAFT_657919</name>
</gene>
<organism evidence="2 3">
    <name type="scientific">Periconia macrospinosa</name>
    <dbReference type="NCBI Taxonomy" id="97972"/>
    <lineage>
        <taxon>Eukaryota</taxon>
        <taxon>Fungi</taxon>
        <taxon>Dikarya</taxon>
        <taxon>Ascomycota</taxon>
        <taxon>Pezizomycotina</taxon>
        <taxon>Dothideomycetes</taxon>
        <taxon>Pleosporomycetidae</taxon>
        <taxon>Pleosporales</taxon>
        <taxon>Massarineae</taxon>
        <taxon>Periconiaceae</taxon>
        <taxon>Periconia</taxon>
    </lineage>
</organism>
<dbReference type="Proteomes" id="UP000244855">
    <property type="component" value="Unassembled WGS sequence"/>
</dbReference>
<dbReference type="EMBL" id="KZ805427">
    <property type="protein sequence ID" value="PVH97852.1"/>
    <property type="molecule type" value="Genomic_DNA"/>
</dbReference>
<evidence type="ECO:0000256" key="1">
    <source>
        <dbReference type="SAM" id="SignalP"/>
    </source>
</evidence>
<protein>
    <submittedName>
        <fullName evidence="2">Uncharacterized protein</fullName>
    </submittedName>
</protein>
<keyword evidence="1" id="KW-0732">Signal</keyword>
<dbReference type="OrthoDB" id="3804371at2759"/>
<evidence type="ECO:0000313" key="3">
    <source>
        <dbReference type="Proteomes" id="UP000244855"/>
    </source>
</evidence>
<name>A0A2V1DI55_9PLEO</name>
<feature type="chain" id="PRO_5016031681" evidence="1">
    <location>
        <begin position="17"/>
        <end position="262"/>
    </location>
</feature>
<accession>A0A2V1DI55</accession>
<sequence>MYMSISILTLLPVVTTTISPTCTPQPQIPDLENMTYPTTFTEVHSCTFNTSTWGPNYPTTWTNHEQTFTTVHPLPSKPTSIPYTHVATVSGVLTRTAWAYWGGNVTTTSTVTETETRVLETTEVELIQQCPPETTRSFWLTTTTTPTPTTTSIPDLDKMKYPTTLTEVHTCTSNRTVIIPFYGFIAWYDTEKTLTTLQPFPTRPTSFPYTHVVTVTSVATSSYRVGGGLPGAEVITSSGTETRVETRALETGKVAAAETTSV</sequence>